<evidence type="ECO:0000256" key="1">
    <source>
        <dbReference type="ARBA" id="ARBA00022737"/>
    </source>
</evidence>
<organism evidence="4 5">
    <name type="scientific">Tetracentron sinense</name>
    <name type="common">Spur-leaf</name>
    <dbReference type="NCBI Taxonomy" id="13715"/>
    <lineage>
        <taxon>Eukaryota</taxon>
        <taxon>Viridiplantae</taxon>
        <taxon>Streptophyta</taxon>
        <taxon>Embryophyta</taxon>
        <taxon>Tracheophyta</taxon>
        <taxon>Spermatophyta</taxon>
        <taxon>Magnoliopsida</taxon>
        <taxon>Trochodendrales</taxon>
        <taxon>Trochodendraceae</taxon>
        <taxon>Tetracentron</taxon>
    </lineage>
</organism>
<evidence type="ECO:0000313" key="5">
    <source>
        <dbReference type="Proteomes" id="UP000655225"/>
    </source>
</evidence>
<keyword evidence="1" id="KW-0677">Repeat</keyword>
<comment type="caution">
    <text evidence="4">The sequence shown here is derived from an EMBL/GenBank/DDBJ whole genome shotgun (WGS) entry which is preliminary data.</text>
</comment>
<reference evidence="4 5" key="1">
    <citation type="submission" date="2020-04" db="EMBL/GenBank/DDBJ databases">
        <title>Plant Genome Project.</title>
        <authorList>
            <person name="Zhang R.-G."/>
        </authorList>
    </citation>
    <scope>NUCLEOTIDE SEQUENCE [LARGE SCALE GENOMIC DNA]</scope>
    <source>
        <strain evidence="4">YNK0</strain>
        <tissue evidence="4">Leaf</tissue>
    </source>
</reference>
<keyword evidence="5" id="KW-1185">Reference proteome</keyword>
<protein>
    <submittedName>
        <fullName evidence="4">Uncharacterized protein</fullName>
    </submittedName>
</protein>
<dbReference type="GO" id="GO:0005886">
    <property type="term" value="C:plasma membrane"/>
    <property type="evidence" value="ECO:0007669"/>
    <property type="project" value="TreeGrafter"/>
</dbReference>
<dbReference type="Gene3D" id="1.25.40.20">
    <property type="entry name" value="Ankyrin repeat-containing domain"/>
    <property type="match status" value="1"/>
</dbReference>
<feature type="repeat" description="ANK" evidence="3">
    <location>
        <begin position="32"/>
        <end position="65"/>
    </location>
</feature>
<evidence type="ECO:0000313" key="4">
    <source>
        <dbReference type="EMBL" id="KAF8388942.1"/>
    </source>
</evidence>
<dbReference type="InterPro" id="IPR036770">
    <property type="entry name" value="Ankyrin_rpt-contain_sf"/>
</dbReference>
<dbReference type="Pfam" id="PF12796">
    <property type="entry name" value="Ank_2"/>
    <property type="match status" value="1"/>
</dbReference>
<dbReference type="OrthoDB" id="1932267at2759"/>
<sequence>MHLAVKNNQYDAIKYLVEKLNITKLINMPDNDGNTILHLVTAGEHTTMVTYLVHEKGIDVNAVNGNGFTALDVIESDVNNSRPLLLIQTLQEASCHVGFHIVNGWGFIMGIYNGYVVDHTTWKGDEMVSGDSIVDRRRLHHYHLWGSRGDVGKALDKEVGMEGG</sequence>
<dbReference type="PANTHER" id="PTHR24186">
    <property type="entry name" value="PROTEIN PHOSPHATASE 1 REGULATORY SUBUNIT"/>
    <property type="match status" value="1"/>
</dbReference>
<accession>A0A834YMX9</accession>
<keyword evidence="2 3" id="KW-0040">ANK repeat</keyword>
<gene>
    <name evidence="4" type="ORF">HHK36_025625</name>
</gene>
<proteinExistence type="predicted"/>
<evidence type="ECO:0000256" key="2">
    <source>
        <dbReference type="ARBA" id="ARBA00023043"/>
    </source>
</evidence>
<dbReference type="AlphaFoldDB" id="A0A834YMX9"/>
<dbReference type="SUPFAM" id="SSF48403">
    <property type="entry name" value="Ankyrin repeat"/>
    <property type="match status" value="1"/>
</dbReference>
<dbReference type="InterPro" id="IPR002110">
    <property type="entry name" value="Ankyrin_rpt"/>
</dbReference>
<dbReference type="EMBL" id="JABCRI010000019">
    <property type="protein sequence ID" value="KAF8388942.1"/>
    <property type="molecule type" value="Genomic_DNA"/>
</dbReference>
<dbReference type="Proteomes" id="UP000655225">
    <property type="component" value="Unassembled WGS sequence"/>
</dbReference>
<dbReference type="PROSITE" id="PS50088">
    <property type="entry name" value="ANK_REPEAT"/>
    <property type="match status" value="1"/>
</dbReference>
<evidence type="ECO:0000256" key="3">
    <source>
        <dbReference type="PROSITE-ProRule" id="PRU00023"/>
    </source>
</evidence>
<dbReference type="PANTHER" id="PTHR24186:SF37">
    <property type="entry name" value="PGG DOMAIN-CONTAINING PROTEIN"/>
    <property type="match status" value="1"/>
</dbReference>
<name>A0A834YMX9_TETSI</name>